<protein>
    <recommendedName>
        <fullName evidence="3">Alpha/beta hydrolase fold-3 domain-containing protein</fullName>
    </recommendedName>
</protein>
<dbReference type="RefSeq" id="XP_002503417.1">
    <property type="nucleotide sequence ID" value="XM_002503371.1"/>
</dbReference>
<evidence type="ECO:0000259" key="3">
    <source>
        <dbReference type="Pfam" id="PF07859"/>
    </source>
</evidence>
<evidence type="ECO:0000313" key="4">
    <source>
        <dbReference type="EMBL" id="ACO64675.1"/>
    </source>
</evidence>
<dbReference type="GO" id="GO:0016787">
    <property type="term" value="F:hydrolase activity"/>
    <property type="evidence" value="ECO:0007669"/>
    <property type="project" value="UniProtKB-KW"/>
</dbReference>
<reference evidence="4 5" key="1">
    <citation type="journal article" date="2009" name="Science">
        <title>Green evolution and dynamic adaptations revealed by genomes of the marine picoeukaryotes Micromonas.</title>
        <authorList>
            <person name="Worden A.Z."/>
            <person name="Lee J.H."/>
            <person name="Mock T."/>
            <person name="Rouze P."/>
            <person name="Simmons M.P."/>
            <person name="Aerts A.L."/>
            <person name="Allen A.E."/>
            <person name="Cuvelier M.L."/>
            <person name="Derelle E."/>
            <person name="Everett M.V."/>
            <person name="Foulon E."/>
            <person name="Grimwood J."/>
            <person name="Gundlach H."/>
            <person name="Henrissat B."/>
            <person name="Napoli C."/>
            <person name="McDonald S.M."/>
            <person name="Parker M.S."/>
            <person name="Rombauts S."/>
            <person name="Salamov A."/>
            <person name="Von Dassow P."/>
            <person name="Badger J.H."/>
            <person name="Coutinho P.M."/>
            <person name="Demir E."/>
            <person name="Dubchak I."/>
            <person name="Gentemann C."/>
            <person name="Eikrem W."/>
            <person name="Gready J.E."/>
            <person name="John U."/>
            <person name="Lanier W."/>
            <person name="Lindquist E.A."/>
            <person name="Lucas S."/>
            <person name="Mayer K.F."/>
            <person name="Moreau H."/>
            <person name="Not F."/>
            <person name="Otillar R."/>
            <person name="Panaud O."/>
            <person name="Pangilinan J."/>
            <person name="Paulsen I."/>
            <person name="Piegu B."/>
            <person name="Poliakov A."/>
            <person name="Robbens S."/>
            <person name="Schmutz J."/>
            <person name="Toulza E."/>
            <person name="Wyss T."/>
            <person name="Zelensky A."/>
            <person name="Zhou K."/>
            <person name="Armbrust E.V."/>
            <person name="Bhattacharya D."/>
            <person name="Goodenough U.W."/>
            <person name="Van de Peer Y."/>
            <person name="Grigoriev I.V."/>
        </authorList>
    </citation>
    <scope>NUCLEOTIDE SEQUENCE [LARGE SCALE GENOMIC DNA]</scope>
    <source>
        <strain evidence="5">RCC299 / NOUM17</strain>
    </source>
</reference>
<dbReference type="Pfam" id="PF07859">
    <property type="entry name" value="Abhydrolase_3"/>
    <property type="match status" value="1"/>
</dbReference>
<evidence type="ECO:0000256" key="2">
    <source>
        <dbReference type="ARBA" id="ARBA00022801"/>
    </source>
</evidence>
<feature type="domain" description="Alpha/beta hydrolase fold-3" evidence="3">
    <location>
        <begin position="211"/>
        <end position="440"/>
    </location>
</feature>
<dbReference type="OrthoDB" id="542001at2759"/>
<dbReference type="KEGG" id="mis:MICPUN_59718"/>
<dbReference type="Proteomes" id="UP000002009">
    <property type="component" value="Chromosome 7"/>
</dbReference>
<dbReference type="InterPro" id="IPR002168">
    <property type="entry name" value="Lipase_GDXG_HIS_AS"/>
</dbReference>
<dbReference type="EMBL" id="CP001328">
    <property type="protein sequence ID" value="ACO64675.1"/>
    <property type="molecule type" value="Genomic_DNA"/>
</dbReference>
<gene>
    <name evidence="4" type="ORF">MICPUN_59718</name>
</gene>
<name>C1E9G8_MICCC</name>
<keyword evidence="2" id="KW-0378">Hydrolase</keyword>
<evidence type="ECO:0000256" key="1">
    <source>
        <dbReference type="ARBA" id="ARBA00010515"/>
    </source>
</evidence>
<dbReference type="InterPro" id="IPR050300">
    <property type="entry name" value="GDXG_lipolytic_enzyme"/>
</dbReference>
<dbReference type="PANTHER" id="PTHR48081">
    <property type="entry name" value="AB HYDROLASE SUPERFAMILY PROTEIN C4A8.06C"/>
    <property type="match status" value="1"/>
</dbReference>
<proteinExistence type="inferred from homology"/>
<dbReference type="PROSITE" id="PS01173">
    <property type="entry name" value="LIPASE_GDXG_HIS"/>
    <property type="match status" value="1"/>
</dbReference>
<dbReference type="eggNOG" id="KOG4388">
    <property type="taxonomic scope" value="Eukaryota"/>
</dbReference>
<dbReference type="SUPFAM" id="SSF53474">
    <property type="entry name" value="alpha/beta-Hydrolases"/>
    <property type="match status" value="1"/>
</dbReference>
<evidence type="ECO:0000313" key="5">
    <source>
        <dbReference type="Proteomes" id="UP000002009"/>
    </source>
</evidence>
<dbReference type="PANTHER" id="PTHR48081:SF8">
    <property type="entry name" value="ALPHA_BETA HYDROLASE FOLD-3 DOMAIN-CONTAINING PROTEIN-RELATED"/>
    <property type="match status" value="1"/>
</dbReference>
<comment type="similarity">
    <text evidence="1">Belongs to the 'GDXG' lipolytic enzyme family.</text>
</comment>
<dbReference type="Gene3D" id="3.40.50.1820">
    <property type="entry name" value="alpha/beta hydrolase"/>
    <property type="match status" value="1"/>
</dbReference>
<accession>C1E9G8</accession>
<keyword evidence="5" id="KW-1185">Reference proteome</keyword>
<sequence>MAYAVACTRLSCLPISSRPARAGKHVACATSSRDEEVAKPAEVRVRLPWTGDIGPREIKLLADAFTDPKLLSSVPSIGGYMLRNGTAALRHQASILRGGPGGKVGGGSATYPSSWSGPFAFANELIAGFLEAVSASNELERYRSRTRGEGEEEALRRVGEYVRGLRGLMAVGIAPMPGTKVQSIEIDGRSAVWLTPDGKSWDHPDAPRRTVMWMHGGAFILCSTNTHARLLSSLGIAAGAKVLSVEYPLAPDEGRYEEMLSHVVEAYQWLTSPSGGGVDPGSIVVGGDSAGGHLAVGLVQRLMSSEVAKGPAGVVLMSPWLDPGRDDPATEDAWNSARDTSCCYLRGVKDSLKVVHDLVFERVMEEEEENELAFSYLPPRNMLRRELWDGERASRCPPMLVQYGGAEVLAAESRNFVRIASESGIEVTSQEFKDLPHVFQVFDALEAEGERAIQSAGAFVSDVCKTS</sequence>
<dbReference type="InterPro" id="IPR013094">
    <property type="entry name" value="AB_hydrolase_3"/>
</dbReference>
<organism evidence="4 5">
    <name type="scientific">Micromonas commoda (strain RCC299 / NOUM17 / CCMP2709)</name>
    <name type="common">Picoplanktonic green alga</name>
    <dbReference type="NCBI Taxonomy" id="296587"/>
    <lineage>
        <taxon>Eukaryota</taxon>
        <taxon>Viridiplantae</taxon>
        <taxon>Chlorophyta</taxon>
        <taxon>Mamiellophyceae</taxon>
        <taxon>Mamiellales</taxon>
        <taxon>Mamiellaceae</taxon>
        <taxon>Micromonas</taxon>
    </lineage>
</organism>
<dbReference type="STRING" id="296587.C1E9G8"/>
<dbReference type="AlphaFoldDB" id="C1E9G8"/>
<dbReference type="InterPro" id="IPR029058">
    <property type="entry name" value="AB_hydrolase_fold"/>
</dbReference>
<dbReference type="GeneID" id="8245066"/>
<dbReference type="InParanoid" id="C1E9G8"/>